<proteinExistence type="inferred from homology"/>
<accession>E7RUG9</accession>
<dbReference type="HOGENOM" id="CLU_101141_7_1_4"/>
<dbReference type="eggNOG" id="COG0824">
    <property type="taxonomic scope" value="Bacteria"/>
</dbReference>
<evidence type="ECO:0000256" key="1">
    <source>
        <dbReference type="ARBA" id="ARBA00005953"/>
    </source>
</evidence>
<dbReference type="NCBIfam" id="TIGR00051">
    <property type="entry name" value="YbgC/FadM family acyl-CoA thioesterase"/>
    <property type="match status" value="1"/>
</dbReference>
<dbReference type="Proteomes" id="UP000011021">
    <property type="component" value="Unassembled WGS sequence"/>
</dbReference>
<dbReference type="PANTHER" id="PTHR31793:SF37">
    <property type="entry name" value="ACYL-COA THIOESTER HYDROLASE YBGC"/>
    <property type="match status" value="1"/>
</dbReference>
<gene>
    <name evidence="3" type="ORF">HMPREF0551_0135</name>
</gene>
<dbReference type="RefSeq" id="WP_005671876.1">
    <property type="nucleotide sequence ID" value="NZ_CP146288.1"/>
</dbReference>
<dbReference type="EMBL" id="AEQP01000001">
    <property type="protein sequence ID" value="EFV95952.1"/>
    <property type="molecule type" value="Genomic_DNA"/>
</dbReference>
<keyword evidence="2" id="KW-0378">Hydrolase</keyword>
<dbReference type="AlphaFoldDB" id="E7RUG9"/>
<reference evidence="3 4" key="1">
    <citation type="submission" date="2010-12" db="EMBL/GenBank/DDBJ databases">
        <authorList>
            <person name="Muzny D."/>
            <person name="Qin X."/>
            <person name="Deng J."/>
            <person name="Jiang H."/>
            <person name="Liu Y."/>
            <person name="Qu J."/>
            <person name="Song X.-Z."/>
            <person name="Zhang L."/>
            <person name="Thornton R."/>
            <person name="Coyle M."/>
            <person name="Francisco L."/>
            <person name="Jackson L."/>
            <person name="Javaid M."/>
            <person name="Korchina V."/>
            <person name="Kovar C."/>
            <person name="Mata R."/>
            <person name="Mathew T."/>
            <person name="Ngo R."/>
            <person name="Nguyen L."/>
            <person name="Nguyen N."/>
            <person name="Okwuonu G."/>
            <person name="Ongeri F."/>
            <person name="Pham C."/>
            <person name="Simmons D."/>
            <person name="Wilczek-Boney K."/>
            <person name="Hale W."/>
            <person name="Jakkamsetti A."/>
            <person name="Pham P."/>
            <person name="Ruth R."/>
            <person name="San Lucas F."/>
            <person name="Warren J."/>
            <person name="Zhang J."/>
            <person name="Zhao Z."/>
            <person name="Zhou C."/>
            <person name="Zhu D."/>
            <person name="Lee S."/>
            <person name="Bess C."/>
            <person name="Blankenburg K."/>
            <person name="Forbes L."/>
            <person name="Fu Q."/>
            <person name="Gubbala S."/>
            <person name="Hirani K."/>
            <person name="Jayaseelan J.C."/>
            <person name="Lara F."/>
            <person name="Munidasa M."/>
            <person name="Palculict T."/>
            <person name="Patil S."/>
            <person name="Pu L.-L."/>
            <person name="Saada N."/>
            <person name="Tang L."/>
            <person name="Weissenberger G."/>
            <person name="Zhu Y."/>
            <person name="Hemphill L."/>
            <person name="Shang Y."/>
            <person name="Youmans B."/>
            <person name="Ayvaz T."/>
            <person name="Ross M."/>
            <person name="Santibanez J."/>
            <person name="Aqrawi P."/>
            <person name="Gross S."/>
            <person name="Joshi V."/>
            <person name="Fowler G."/>
            <person name="Nazareth L."/>
            <person name="Reid J."/>
            <person name="Worley K."/>
            <person name="Petrosino J."/>
            <person name="Highlander S."/>
            <person name="Gibbs R."/>
        </authorList>
    </citation>
    <scope>NUCLEOTIDE SEQUENCE [LARGE SCALE GENOMIC DNA]</scope>
    <source>
        <strain evidence="3 4">ATCC 51599</strain>
    </source>
</reference>
<protein>
    <submittedName>
        <fullName evidence="3">Putative tol-pal system-associated acyl-CoA thioesterase</fullName>
    </submittedName>
</protein>
<dbReference type="CDD" id="cd00586">
    <property type="entry name" value="4HBT"/>
    <property type="match status" value="1"/>
</dbReference>
<evidence type="ECO:0000313" key="3">
    <source>
        <dbReference type="EMBL" id="EFV95952.1"/>
    </source>
</evidence>
<dbReference type="Gene3D" id="3.10.129.10">
    <property type="entry name" value="Hotdog Thioesterase"/>
    <property type="match status" value="1"/>
</dbReference>
<dbReference type="FunFam" id="3.10.129.10:FF:000004">
    <property type="entry name" value="Tol-pal system-associated acyl-CoA thioesterase"/>
    <property type="match status" value="1"/>
</dbReference>
<dbReference type="PIRSF" id="PIRSF003230">
    <property type="entry name" value="YbgC"/>
    <property type="match status" value="1"/>
</dbReference>
<comment type="similarity">
    <text evidence="1">Belongs to the 4-hydroxybenzoyl-CoA thioesterase family.</text>
</comment>
<evidence type="ECO:0000256" key="2">
    <source>
        <dbReference type="ARBA" id="ARBA00022801"/>
    </source>
</evidence>
<dbReference type="InterPro" id="IPR050563">
    <property type="entry name" value="4-hydroxybenzoyl-CoA_TE"/>
</dbReference>
<keyword evidence="4" id="KW-1185">Reference proteome</keyword>
<dbReference type="InterPro" id="IPR006684">
    <property type="entry name" value="YbgC/YbaW"/>
</dbReference>
<comment type="caution">
    <text evidence="3">The sequence shown here is derived from an EMBL/GenBank/DDBJ whole genome shotgun (WGS) entry which is preliminary data.</text>
</comment>
<dbReference type="GO" id="GO:0047617">
    <property type="term" value="F:fatty acyl-CoA hydrolase activity"/>
    <property type="evidence" value="ECO:0007669"/>
    <property type="project" value="TreeGrafter"/>
</dbReference>
<name>E7RUG9_9BURK</name>
<sequence>MIQLHTIDVRVYYEDTDAGGIVYYANYLKFFERSRSDWLRALGVDHQRLATLGTALVVRNCSIEYHRPARLDDLLAVDTGLNDPRLDIRRASIRLLHRARNQADGALLAEGAVKVACIEPATGRPVPLPDDVFERLRQCVPPASDADAP</sequence>
<dbReference type="SUPFAM" id="SSF54637">
    <property type="entry name" value="Thioesterase/thiol ester dehydrase-isomerase"/>
    <property type="match status" value="1"/>
</dbReference>
<dbReference type="Pfam" id="PF13279">
    <property type="entry name" value="4HBT_2"/>
    <property type="match status" value="1"/>
</dbReference>
<dbReference type="PANTHER" id="PTHR31793">
    <property type="entry name" value="4-HYDROXYBENZOYL-COA THIOESTERASE FAMILY MEMBER"/>
    <property type="match status" value="1"/>
</dbReference>
<dbReference type="InterPro" id="IPR029069">
    <property type="entry name" value="HotDog_dom_sf"/>
</dbReference>
<organism evidence="3 4">
    <name type="scientific">Lautropia mirabilis ATCC 51599</name>
    <dbReference type="NCBI Taxonomy" id="887898"/>
    <lineage>
        <taxon>Bacteria</taxon>
        <taxon>Pseudomonadati</taxon>
        <taxon>Pseudomonadota</taxon>
        <taxon>Betaproteobacteria</taxon>
        <taxon>Burkholderiales</taxon>
        <taxon>Burkholderiaceae</taxon>
        <taxon>Lautropia</taxon>
    </lineage>
</organism>
<evidence type="ECO:0000313" key="4">
    <source>
        <dbReference type="Proteomes" id="UP000011021"/>
    </source>
</evidence>
<dbReference type="STRING" id="887898.HMPREF0551_0135"/>